<dbReference type="Pfam" id="PF09892">
    <property type="entry name" value="DUF2119"/>
    <property type="match status" value="1"/>
</dbReference>
<accession>H1KWV5</accession>
<evidence type="ECO:0000313" key="2">
    <source>
        <dbReference type="Proteomes" id="UP000003706"/>
    </source>
</evidence>
<dbReference type="InterPro" id="IPR019218">
    <property type="entry name" value="DUF2119"/>
</dbReference>
<evidence type="ECO:0008006" key="3">
    <source>
        <dbReference type="Google" id="ProtNLM"/>
    </source>
</evidence>
<keyword evidence="2" id="KW-1185">Reference proteome</keyword>
<organism evidence="1 2">
    <name type="scientific">Methanotorris formicicus Mc-S-70</name>
    <dbReference type="NCBI Taxonomy" id="647171"/>
    <lineage>
        <taxon>Archaea</taxon>
        <taxon>Methanobacteriati</taxon>
        <taxon>Methanobacteriota</taxon>
        <taxon>Methanomada group</taxon>
        <taxon>Methanococci</taxon>
        <taxon>Methanococcales</taxon>
        <taxon>Methanocaldococcaceae</taxon>
        <taxon>Methanotorris</taxon>
    </lineage>
</organism>
<dbReference type="STRING" id="647171.MetfoDRAFT_0278"/>
<protein>
    <recommendedName>
        <fullName evidence="3">DUF2119 domain-containing protein</fullName>
    </recommendedName>
</protein>
<dbReference type="AlphaFoldDB" id="H1KWV5"/>
<dbReference type="PATRIC" id="fig|647171.4.peg.275"/>
<dbReference type="Proteomes" id="UP000003706">
    <property type="component" value="Unassembled WGS sequence"/>
</dbReference>
<reference evidence="1 2" key="1">
    <citation type="submission" date="2011-09" db="EMBL/GenBank/DDBJ databases">
        <title>The draft genome of Methanotorris formicicus Mc-S-70.</title>
        <authorList>
            <consortium name="US DOE Joint Genome Institute (JGI-PGF)"/>
            <person name="Lucas S."/>
            <person name="Han J."/>
            <person name="Lapidus A."/>
            <person name="Cheng J.-F."/>
            <person name="Goodwin L."/>
            <person name="Pitluck S."/>
            <person name="Peters L."/>
            <person name="Land M.L."/>
            <person name="Hauser L."/>
            <person name="Sieprawska-Lupa M."/>
            <person name="Takai K."/>
            <person name="Miyazaki J."/>
            <person name="Whitman W."/>
            <person name="Woyke T.J."/>
        </authorList>
    </citation>
    <scope>NUCLEOTIDE SEQUENCE [LARGE SCALE GENOMIC DNA]</scope>
    <source>
        <strain evidence="1 2">Mc-S-70</strain>
    </source>
</reference>
<dbReference type="EMBL" id="AGJL01000004">
    <property type="protein sequence ID" value="EHP89088.1"/>
    <property type="molecule type" value="Genomic_DNA"/>
</dbReference>
<name>H1KWV5_9EURY</name>
<proteinExistence type="predicted"/>
<gene>
    <name evidence="1" type="ORF">MetfoDRAFT_0278</name>
</gene>
<dbReference type="PIRSF" id="PIRSF005919">
    <property type="entry name" value="UCP005919"/>
    <property type="match status" value="1"/>
</dbReference>
<evidence type="ECO:0000313" key="1">
    <source>
        <dbReference type="EMBL" id="EHP89088.1"/>
    </source>
</evidence>
<comment type="caution">
    <text evidence="1">The sequence shown here is derived from an EMBL/GenBank/DDBJ whole genome shotgun (WGS) entry which is preliminary data.</text>
</comment>
<sequence length="218" mass="25439">MKGFMKHLLKSQTVHSTSESMEIFEFKGNGTTKLFVGGLHGNEGKFTEIVLKDFVNLLREDNYVGNVVVVPKLVENSRYISTLSEKYYETIEGKTLIKIIEKYRPNVYFELHTYKEESYKKLTGNDRKVPPLIDIGNNILIASISPILRNKFDKEDFCMTVEIPSWKVHEVKDEIIKILKIGSKYPTRDDIIKKLKEYYPESIKMAKDFSKRYHLVLF</sequence>